<dbReference type="SMART" id="SM00382">
    <property type="entry name" value="AAA"/>
    <property type="match status" value="1"/>
</dbReference>
<dbReference type="PANTHER" id="PTHR43335">
    <property type="entry name" value="ABC TRANSPORTER, ATP-BINDING PROTEIN"/>
    <property type="match status" value="1"/>
</dbReference>
<sequence>MTIDIQALSKSYGSHQVLNELHFHIDNGIFGLLGDNGAGKTTLMKILATLLRFDRGEVEIFGYSLKKEPDAIRSLLGYLPQHFDFFPNVTILESMNYFAALKGIQGKRHIQEETSQRLIEVGLIDQVHKKIKQLSGGMKQRLGIAQAMLGQPKLLIVDEPTVGLDPKERIAFRNLLQNYGEGRIILLSTHIVPDVSSTCDKLLVLKEGRCLYQGAIDDMIRTVEGKVWLVDVGKHQLEQLSQQARITSIVRKEGRIQARLLCNHPPDCCTEVTPETANLEDAYLYISDPEES</sequence>
<reference evidence="6" key="1">
    <citation type="submission" date="2020-12" db="EMBL/GenBank/DDBJ databases">
        <title>Paenibacillus polymyxa LMG 27872: a double-edged sword.</title>
        <authorList>
            <person name="Langendries S."/>
            <person name="Garcia Mendez S."/>
            <person name="Beirinckx S."/>
            <person name="Viaene T."/>
            <person name="Baeyen S."/>
            <person name="Goeminne G."/>
            <person name="Willems A."/>
            <person name="Debode J."/>
            <person name="Goormachtig S."/>
        </authorList>
    </citation>
    <scope>NUCLEOTIDE SEQUENCE</scope>
    <source>
        <strain evidence="6">LMG 27872</strain>
    </source>
</reference>
<dbReference type="GO" id="GO:0016887">
    <property type="term" value="F:ATP hydrolysis activity"/>
    <property type="evidence" value="ECO:0007669"/>
    <property type="project" value="InterPro"/>
</dbReference>
<organism evidence="6 7">
    <name type="scientific">Paenibacillus polymyxa</name>
    <name type="common">Bacillus polymyxa</name>
    <dbReference type="NCBI Taxonomy" id="1406"/>
    <lineage>
        <taxon>Bacteria</taxon>
        <taxon>Bacillati</taxon>
        <taxon>Bacillota</taxon>
        <taxon>Bacilli</taxon>
        <taxon>Bacillales</taxon>
        <taxon>Paenibacillaceae</taxon>
        <taxon>Paenibacillus</taxon>
    </lineage>
</organism>
<keyword evidence="4 6" id="KW-0067">ATP-binding</keyword>
<dbReference type="PROSITE" id="PS50893">
    <property type="entry name" value="ABC_TRANSPORTER_2"/>
    <property type="match status" value="1"/>
</dbReference>
<evidence type="ECO:0000256" key="4">
    <source>
        <dbReference type="ARBA" id="ARBA00022840"/>
    </source>
</evidence>
<evidence type="ECO:0000256" key="1">
    <source>
        <dbReference type="ARBA" id="ARBA00005417"/>
    </source>
</evidence>
<protein>
    <submittedName>
        <fullName evidence="6">ABC transporter ATP-binding protein</fullName>
    </submittedName>
</protein>
<dbReference type="Pfam" id="PF00005">
    <property type="entry name" value="ABC_tran"/>
    <property type="match status" value="1"/>
</dbReference>
<dbReference type="InterPro" id="IPR027417">
    <property type="entry name" value="P-loop_NTPase"/>
</dbReference>
<dbReference type="InterPro" id="IPR003593">
    <property type="entry name" value="AAA+_ATPase"/>
</dbReference>
<keyword evidence="3" id="KW-0547">Nucleotide-binding</keyword>
<feature type="domain" description="ABC transporter" evidence="5">
    <location>
        <begin position="3"/>
        <end position="232"/>
    </location>
</feature>
<keyword evidence="2" id="KW-0813">Transport</keyword>
<evidence type="ECO:0000313" key="6">
    <source>
        <dbReference type="EMBL" id="MBM0635116.1"/>
    </source>
</evidence>
<evidence type="ECO:0000259" key="5">
    <source>
        <dbReference type="PROSITE" id="PS50893"/>
    </source>
</evidence>
<dbReference type="AlphaFoldDB" id="A0A8I1IT96"/>
<name>A0A8I1IT96_PAEPO</name>
<dbReference type="RefSeq" id="WP_165149198.1">
    <property type="nucleotide sequence ID" value="NZ_JAEHFQ010000011.1"/>
</dbReference>
<dbReference type="SUPFAM" id="SSF52540">
    <property type="entry name" value="P-loop containing nucleoside triphosphate hydrolases"/>
    <property type="match status" value="1"/>
</dbReference>
<comment type="similarity">
    <text evidence="1">Belongs to the ABC transporter superfamily.</text>
</comment>
<accession>A0A8I1IT96</accession>
<dbReference type="Proteomes" id="UP000650605">
    <property type="component" value="Unassembled WGS sequence"/>
</dbReference>
<dbReference type="InterPro" id="IPR003439">
    <property type="entry name" value="ABC_transporter-like_ATP-bd"/>
</dbReference>
<dbReference type="CDD" id="cd03264">
    <property type="entry name" value="ABC_drug_resistance_like"/>
    <property type="match status" value="1"/>
</dbReference>
<dbReference type="GO" id="GO:0005524">
    <property type="term" value="F:ATP binding"/>
    <property type="evidence" value="ECO:0007669"/>
    <property type="project" value="UniProtKB-KW"/>
</dbReference>
<proteinExistence type="inferred from homology"/>
<evidence type="ECO:0000256" key="3">
    <source>
        <dbReference type="ARBA" id="ARBA00022741"/>
    </source>
</evidence>
<gene>
    <name evidence="6" type="ORF">JDW19_18570</name>
</gene>
<dbReference type="Gene3D" id="3.40.50.300">
    <property type="entry name" value="P-loop containing nucleotide triphosphate hydrolases"/>
    <property type="match status" value="1"/>
</dbReference>
<dbReference type="PROSITE" id="PS00211">
    <property type="entry name" value="ABC_TRANSPORTER_1"/>
    <property type="match status" value="1"/>
</dbReference>
<evidence type="ECO:0000313" key="7">
    <source>
        <dbReference type="Proteomes" id="UP000650605"/>
    </source>
</evidence>
<dbReference type="PANTHER" id="PTHR43335:SF2">
    <property type="entry name" value="ABC TRANSPORTER, ATP-BINDING PROTEIN"/>
    <property type="match status" value="1"/>
</dbReference>
<comment type="caution">
    <text evidence="6">The sequence shown here is derived from an EMBL/GenBank/DDBJ whole genome shotgun (WGS) entry which is preliminary data.</text>
</comment>
<evidence type="ECO:0000256" key="2">
    <source>
        <dbReference type="ARBA" id="ARBA00022448"/>
    </source>
</evidence>
<dbReference type="InterPro" id="IPR017871">
    <property type="entry name" value="ABC_transporter-like_CS"/>
</dbReference>
<dbReference type="EMBL" id="JAEHFQ010000011">
    <property type="protein sequence ID" value="MBM0635116.1"/>
    <property type="molecule type" value="Genomic_DNA"/>
</dbReference>